<dbReference type="Pfam" id="PF13185">
    <property type="entry name" value="GAF_2"/>
    <property type="match status" value="1"/>
</dbReference>
<dbReference type="InterPro" id="IPR003594">
    <property type="entry name" value="HATPase_dom"/>
</dbReference>
<evidence type="ECO:0000256" key="1">
    <source>
        <dbReference type="ARBA" id="ARBA00013081"/>
    </source>
</evidence>
<dbReference type="InterPro" id="IPR029016">
    <property type="entry name" value="GAF-like_dom_sf"/>
</dbReference>
<keyword evidence="10" id="KW-0904">Protein phosphatase</keyword>
<dbReference type="InterPro" id="IPR052016">
    <property type="entry name" value="Bact_Sigma-Reg"/>
</dbReference>
<dbReference type="Pfam" id="PF08447">
    <property type="entry name" value="PAS_3"/>
    <property type="match status" value="1"/>
</dbReference>
<dbReference type="PROSITE" id="PS50113">
    <property type="entry name" value="PAC"/>
    <property type="match status" value="1"/>
</dbReference>
<evidence type="ECO:0000256" key="15">
    <source>
        <dbReference type="ARBA" id="ARBA00081350"/>
    </source>
</evidence>
<comment type="function">
    <text evidence="13">Primarily acts as an independent SigF regulator that is sensitive to the osmosensory signal, mediating the cross talk of PknD with the SigF regulon. Possesses both phosphatase and kinase activities. The kinase domain functions as a classic anti-sigma factor-like kinase to phosphorylate the anti-anti-sigma factor domain at the canonical regulatory site, and the phosphatase domain antagonizes this activity.</text>
</comment>
<keyword evidence="3" id="KW-0808">Transferase</keyword>
<evidence type="ECO:0000256" key="2">
    <source>
        <dbReference type="ARBA" id="ARBA00022553"/>
    </source>
</evidence>
<feature type="domain" description="PAS" evidence="16">
    <location>
        <begin position="281"/>
        <end position="351"/>
    </location>
</feature>
<evidence type="ECO:0000256" key="8">
    <source>
        <dbReference type="ARBA" id="ARBA00022840"/>
    </source>
</evidence>
<dbReference type="GeneID" id="96748445"/>
<keyword evidence="2" id="KW-0597">Phosphoprotein</keyword>
<dbReference type="CDD" id="cd16936">
    <property type="entry name" value="HATPase_RsbW-like"/>
    <property type="match status" value="1"/>
</dbReference>
<dbReference type="Pfam" id="PF13581">
    <property type="entry name" value="HATPase_c_2"/>
    <property type="match status" value="1"/>
</dbReference>
<keyword evidence="19" id="KW-1185">Reference proteome</keyword>
<evidence type="ECO:0000259" key="17">
    <source>
        <dbReference type="PROSITE" id="PS50113"/>
    </source>
</evidence>
<comment type="caution">
    <text evidence="18">The sequence shown here is derived from an EMBL/GenBank/DDBJ whole genome shotgun (WGS) entry which is preliminary data.</text>
</comment>
<dbReference type="InterPro" id="IPR013655">
    <property type="entry name" value="PAS_fold_3"/>
</dbReference>
<keyword evidence="7" id="KW-0378">Hydrolase</keyword>
<evidence type="ECO:0000313" key="18">
    <source>
        <dbReference type="EMBL" id="OMI37119.1"/>
    </source>
</evidence>
<dbReference type="Proteomes" id="UP000186168">
    <property type="component" value="Unassembled WGS sequence"/>
</dbReference>
<dbReference type="Gene3D" id="3.30.450.20">
    <property type="entry name" value="PAS domain"/>
    <property type="match status" value="2"/>
</dbReference>
<dbReference type="SUPFAM" id="SSF55785">
    <property type="entry name" value="PYP-like sensor domain (PAS domain)"/>
    <property type="match status" value="2"/>
</dbReference>
<dbReference type="RefSeq" id="WP_065968468.1">
    <property type="nucleotide sequence ID" value="NZ_ASQP01000319.1"/>
</dbReference>
<dbReference type="InterPro" id="IPR036890">
    <property type="entry name" value="HATPase_C_sf"/>
</dbReference>
<evidence type="ECO:0000256" key="5">
    <source>
        <dbReference type="ARBA" id="ARBA00022741"/>
    </source>
</evidence>
<dbReference type="CDD" id="cd00130">
    <property type="entry name" value="PAS"/>
    <property type="match status" value="2"/>
</dbReference>
<name>A0A1R1SGI0_9ACTN</name>
<dbReference type="STRING" id="67365.GCA_001704635_04250"/>
<feature type="domain" description="PAC" evidence="17">
    <location>
        <begin position="235"/>
        <end position="287"/>
    </location>
</feature>
<evidence type="ECO:0000256" key="13">
    <source>
        <dbReference type="ARBA" id="ARBA00056274"/>
    </source>
</evidence>
<dbReference type="FunFam" id="3.30.565.10:FF:000028">
    <property type="entry name" value="PAS sensor protein"/>
    <property type="match status" value="1"/>
</dbReference>
<evidence type="ECO:0000256" key="11">
    <source>
        <dbReference type="ARBA" id="ARBA00023211"/>
    </source>
</evidence>
<dbReference type="EMBL" id="ASQP01000319">
    <property type="protein sequence ID" value="OMI37119.1"/>
    <property type="molecule type" value="Genomic_DNA"/>
</dbReference>
<comment type="catalytic activity">
    <reaction evidence="12">
        <text>O-phospho-L-seryl-[protein] + H2O = L-seryl-[protein] + phosphate</text>
        <dbReference type="Rhea" id="RHEA:20629"/>
        <dbReference type="Rhea" id="RHEA-COMP:9863"/>
        <dbReference type="Rhea" id="RHEA-COMP:11604"/>
        <dbReference type="ChEBI" id="CHEBI:15377"/>
        <dbReference type="ChEBI" id="CHEBI:29999"/>
        <dbReference type="ChEBI" id="CHEBI:43474"/>
        <dbReference type="ChEBI" id="CHEBI:83421"/>
        <dbReference type="EC" id="3.1.3.16"/>
    </reaction>
</comment>
<dbReference type="InterPro" id="IPR013656">
    <property type="entry name" value="PAS_4"/>
</dbReference>
<dbReference type="SUPFAM" id="SSF55781">
    <property type="entry name" value="GAF domain-like"/>
    <property type="match status" value="2"/>
</dbReference>
<reference evidence="18 19" key="1">
    <citation type="submission" date="2013-05" db="EMBL/GenBank/DDBJ databases">
        <title>Genome sequence of Streptomyces sparsogenes DSM 40356.</title>
        <authorList>
            <person name="Coyne S."/>
            <person name="Seebeck F.P."/>
        </authorList>
    </citation>
    <scope>NUCLEOTIDE SEQUENCE [LARGE SCALE GENOMIC DNA]</scope>
    <source>
        <strain evidence="18 19">DSM 40356</strain>
    </source>
</reference>
<dbReference type="GO" id="GO:0016301">
    <property type="term" value="F:kinase activity"/>
    <property type="evidence" value="ECO:0007669"/>
    <property type="project" value="UniProtKB-KW"/>
</dbReference>
<evidence type="ECO:0000259" key="16">
    <source>
        <dbReference type="PROSITE" id="PS50112"/>
    </source>
</evidence>
<dbReference type="SUPFAM" id="SSF81606">
    <property type="entry name" value="PP2C-like"/>
    <property type="match status" value="1"/>
</dbReference>
<evidence type="ECO:0000256" key="4">
    <source>
        <dbReference type="ARBA" id="ARBA00022723"/>
    </source>
</evidence>
<dbReference type="SMART" id="SM00091">
    <property type="entry name" value="PAS"/>
    <property type="match status" value="2"/>
</dbReference>
<gene>
    <name evidence="18" type="ORF">SPAR_23444</name>
</gene>
<evidence type="ECO:0000256" key="6">
    <source>
        <dbReference type="ARBA" id="ARBA00022777"/>
    </source>
</evidence>
<dbReference type="GO" id="GO:0004722">
    <property type="term" value="F:protein serine/threonine phosphatase activity"/>
    <property type="evidence" value="ECO:0007669"/>
    <property type="project" value="UniProtKB-EC"/>
</dbReference>
<protein>
    <recommendedName>
        <fullName evidence="1">protein-serine/threonine phosphatase</fullName>
        <ecNumber evidence="1">3.1.3.16</ecNumber>
    </recommendedName>
    <alternativeName>
        <fullName evidence="15">Protein-serine/threonine phosphatase</fullName>
    </alternativeName>
    <alternativeName>
        <fullName evidence="14">Serine/threonine-protein kinase</fullName>
    </alternativeName>
</protein>
<dbReference type="PROSITE" id="PS50112">
    <property type="entry name" value="PAS"/>
    <property type="match status" value="2"/>
</dbReference>
<proteinExistence type="predicted"/>
<dbReference type="FunFam" id="3.60.40.10:FF:000005">
    <property type="entry name" value="Serine/threonine protein phosphatase"/>
    <property type="match status" value="1"/>
</dbReference>
<dbReference type="GO" id="GO:0005524">
    <property type="term" value="F:ATP binding"/>
    <property type="evidence" value="ECO:0007669"/>
    <property type="project" value="UniProtKB-KW"/>
</dbReference>
<dbReference type="GO" id="GO:0046872">
    <property type="term" value="F:metal ion binding"/>
    <property type="evidence" value="ECO:0007669"/>
    <property type="project" value="UniProtKB-KW"/>
</dbReference>
<dbReference type="InterPro" id="IPR000700">
    <property type="entry name" value="PAS-assoc_C"/>
</dbReference>
<dbReference type="EC" id="3.1.3.16" evidence="1"/>
<keyword evidence="11" id="KW-0464">Manganese</keyword>
<dbReference type="SMART" id="SM00086">
    <property type="entry name" value="PAC"/>
    <property type="match status" value="1"/>
</dbReference>
<keyword evidence="5" id="KW-0547">Nucleotide-binding</keyword>
<dbReference type="InterPro" id="IPR000014">
    <property type="entry name" value="PAS"/>
</dbReference>
<dbReference type="InterPro" id="IPR036457">
    <property type="entry name" value="PPM-type-like_dom_sf"/>
</dbReference>
<feature type="domain" description="PAS" evidence="16">
    <location>
        <begin position="160"/>
        <end position="232"/>
    </location>
</feature>
<evidence type="ECO:0000256" key="10">
    <source>
        <dbReference type="ARBA" id="ARBA00022912"/>
    </source>
</evidence>
<dbReference type="SMART" id="SM00331">
    <property type="entry name" value="PP2C_SIG"/>
    <property type="match status" value="1"/>
</dbReference>
<evidence type="ECO:0000313" key="19">
    <source>
        <dbReference type="Proteomes" id="UP000186168"/>
    </source>
</evidence>
<dbReference type="InterPro" id="IPR001932">
    <property type="entry name" value="PPM-type_phosphatase-like_dom"/>
</dbReference>
<dbReference type="Pfam" id="PF07228">
    <property type="entry name" value="SpoIIE"/>
    <property type="match status" value="1"/>
</dbReference>
<evidence type="ECO:0000256" key="14">
    <source>
        <dbReference type="ARBA" id="ARBA00075117"/>
    </source>
</evidence>
<evidence type="ECO:0000256" key="7">
    <source>
        <dbReference type="ARBA" id="ARBA00022801"/>
    </source>
</evidence>
<dbReference type="Gene3D" id="3.30.565.10">
    <property type="entry name" value="Histidine kinase-like ATPase, C-terminal domain"/>
    <property type="match status" value="1"/>
</dbReference>
<evidence type="ECO:0000256" key="3">
    <source>
        <dbReference type="ARBA" id="ARBA00022679"/>
    </source>
</evidence>
<keyword evidence="8" id="KW-0067">ATP-binding</keyword>
<organism evidence="18 19">
    <name type="scientific">Streptomyces sparsogenes DSM 40356</name>
    <dbReference type="NCBI Taxonomy" id="1331668"/>
    <lineage>
        <taxon>Bacteria</taxon>
        <taxon>Bacillati</taxon>
        <taxon>Actinomycetota</taxon>
        <taxon>Actinomycetes</taxon>
        <taxon>Kitasatosporales</taxon>
        <taxon>Streptomycetaceae</taxon>
        <taxon>Streptomyces</taxon>
    </lineage>
</organism>
<keyword evidence="6" id="KW-0418">Kinase</keyword>
<dbReference type="NCBIfam" id="TIGR00229">
    <property type="entry name" value="sensory_box"/>
    <property type="match status" value="1"/>
</dbReference>
<evidence type="ECO:0000256" key="12">
    <source>
        <dbReference type="ARBA" id="ARBA00047761"/>
    </source>
</evidence>
<sequence length="944" mass="102205">MDGRLRLLTTVGDDVTESEALRLGLQQAVAELSGLGGMTHHFIPDSALILVSVAGLPQALIRPWELLDVQDTTAPARAVRTGSAVCVPGESLADFYPGAGLAAVPIFAGDRVIGALTVLMGAKSEPTGEQWDFLKAVAVWTGKRMSQAPPLAQPSQHGQRSSHLWQALEEAKVGSWEWNLRTGEMFFDEAAMAISGLDPEEFVPHIESWVQIVHPDDLPGTLAEARRAIRERGVYDAEYRILRPDGTYGWTHARAAVVLDDEGEPARVVGMWWDSSAVGSTRDALSRTLRHMSDGFLSVSDDWRIAFVNLEAERILGSPEEELIGRVLWELPAVQQMPGLKDRYQKAAEASVPTGFDVWTSGTDRCFHLRVVPLPEGTTCYFTDVTESRKREAEEQAAERAAAERATRITELTAALAKAVTSRDVVDAVARRVLRPFGATGLLVQAVAGNRAHTVGAVGYRRPILDQLERLPLSEQTPVMETLLSGTPLFISSPEEYAARYSELASRPHEVGKRSWAFLPLTTSGRPYGVCVISFDHTRRLTAEERILLNAISGLVSQALERARLYDAEHNRAQELQRGLLPRELPSLPACTAAARYLPAGQSIEVGGDWYDMIPLSAGQVALVIGDVMGHGLSEAATMGQLRTAVQTLADLELPPEEILGHLNEVVGSLGEDSYATCLYALYDPATRVCSFACAGHPPPAVMHPDGTVLFPGLPSNPPLGVADPPFETVELTIPDGSLLVLFSDGLVESAARNIDDGLAQLAQLLRTARDTAQDTDLERLCDILTAGLLPAEHQTDDDAALLVGRLHALAADEVVSWPLPEDPKAAGLARAYVREQLSTWSLEDLATTTELLASELVGNVVRHAKGPVRLRLLRTDCLVCEVSDGSLTTPRIRRALETDESGRGLQLIAALSHRWGTRYTATGKCIWTEQSLLGAGGDAPAAW</sequence>
<dbReference type="InterPro" id="IPR035965">
    <property type="entry name" value="PAS-like_dom_sf"/>
</dbReference>
<dbReference type="Gene3D" id="3.30.450.40">
    <property type="match status" value="1"/>
</dbReference>
<evidence type="ECO:0000256" key="9">
    <source>
        <dbReference type="ARBA" id="ARBA00022842"/>
    </source>
</evidence>
<accession>A0A1R1SGI0</accession>
<dbReference type="InterPro" id="IPR003018">
    <property type="entry name" value="GAF"/>
</dbReference>
<dbReference type="InterPro" id="IPR001610">
    <property type="entry name" value="PAC"/>
</dbReference>
<dbReference type="AlphaFoldDB" id="A0A1R1SGI0"/>
<dbReference type="PANTHER" id="PTHR43156">
    <property type="entry name" value="STAGE II SPORULATION PROTEIN E-RELATED"/>
    <property type="match status" value="1"/>
</dbReference>
<dbReference type="Gene3D" id="3.60.40.10">
    <property type="entry name" value="PPM-type phosphatase domain"/>
    <property type="match status" value="1"/>
</dbReference>
<keyword evidence="9" id="KW-0460">Magnesium</keyword>
<dbReference type="Pfam" id="PF08448">
    <property type="entry name" value="PAS_4"/>
    <property type="match status" value="1"/>
</dbReference>
<dbReference type="PANTHER" id="PTHR43156:SF2">
    <property type="entry name" value="STAGE II SPORULATION PROTEIN E"/>
    <property type="match status" value="1"/>
</dbReference>
<keyword evidence="4" id="KW-0479">Metal-binding</keyword>